<proteinExistence type="predicted"/>
<accession>A0A8J8CJE2</accession>
<gene>
    <name evidence="7" type="ORF">GS601_14985</name>
</gene>
<dbReference type="InterPro" id="IPR020845">
    <property type="entry name" value="AMP-binding_CS"/>
</dbReference>
<dbReference type="FunFam" id="3.40.50.12780:FF:000012">
    <property type="entry name" value="Non-ribosomal peptide synthetase"/>
    <property type="match status" value="1"/>
</dbReference>
<dbReference type="InterPro" id="IPR010071">
    <property type="entry name" value="AA_adenyl_dom"/>
</dbReference>
<dbReference type="Gene3D" id="1.10.1200.10">
    <property type="entry name" value="ACP-like"/>
    <property type="match status" value="1"/>
</dbReference>
<dbReference type="FunFam" id="3.40.50.980:FF:000001">
    <property type="entry name" value="Non-ribosomal peptide synthetase"/>
    <property type="match status" value="1"/>
</dbReference>
<dbReference type="Pfam" id="PF00501">
    <property type="entry name" value="AMP-binding"/>
    <property type="match status" value="1"/>
</dbReference>
<dbReference type="NCBIfam" id="TIGR01733">
    <property type="entry name" value="AA-adenyl-dom"/>
    <property type="match status" value="1"/>
</dbReference>
<evidence type="ECO:0000256" key="1">
    <source>
        <dbReference type="ARBA" id="ARBA00001957"/>
    </source>
</evidence>
<keyword evidence="3" id="KW-0597">Phosphoprotein</keyword>
<dbReference type="InterPro" id="IPR023213">
    <property type="entry name" value="CAT-like_dom_sf"/>
</dbReference>
<dbReference type="InterPro" id="IPR009081">
    <property type="entry name" value="PP-bd_ACP"/>
</dbReference>
<dbReference type="GO" id="GO:0017000">
    <property type="term" value="P:antibiotic biosynthetic process"/>
    <property type="evidence" value="ECO:0007669"/>
    <property type="project" value="UniProtKB-KW"/>
</dbReference>
<dbReference type="PANTHER" id="PTHR45398:SF1">
    <property type="entry name" value="ENZYME, PUTATIVE (JCVI)-RELATED"/>
    <property type="match status" value="1"/>
</dbReference>
<reference evidence="7" key="1">
    <citation type="submission" date="2019-12" db="EMBL/GenBank/DDBJ databases">
        <title>High-Quality draft genome sequences of three cyanobacteria isolated from the limestone walls of the Old Cathedral of Coimbra.</title>
        <authorList>
            <person name="Tiago I."/>
            <person name="Soares F."/>
            <person name="Portugal A."/>
        </authorList>
    </citation>
    <scope>NUCLEOTIDE SEQUENCE</scope>
    <source>
        <strain evidence="7">A</strain>
    </source>
</reference>
<dbReference type="InterPro" id="IPR045851">
    <property type="entry name" value="AMP-bd_C_sf"/>
</dbReference>
<keyword evidence="4" id="KW-0436">Ligase</keyword>
<dbReference type="Gene3D" id="3.30.300.30">
    <property type="match status" value="1"/>
</dbReference>
<dbReference type="Gene3D" id="3.30.559.10">
    <property type="entry name" value="Chloramphenicol acetyltransferase-like domain"/>
    <property type="match status" value="2"/>
</dbReference>
<evidence type="ECO:0000313" key="7">
    <source>
        <dbReference type="EMBL" id="NDJ18574.1"/>
    </source>
</evidence>
<dbReference type="Pfam" id="PF13193">
    <property type="entry name" value="AMP-binding_C"/>
    <property type="match status" value="1"/>
</dbReference>
<dbReference type="RefSeq" id="WP_162424098.1">
    <property type="nucleotide sequence ID" value="NZ_WVIE01000017.1"/>
</dbReference>
<dbReference type="Proteomes" id="UP000646053">
    <property type="component" value="Unassembled WGS sequence"/>
</dbReference>
<dbReference type="SUPFAM" id="SSF56801">
    <property type="entry name" value="Acetyl-CoA synthetase-like"/>
    <property type="match status" value="1"/>
</dbReference>
<dbReference type="Pfam" id="PF00550">
    <property type="entry name" value="PP-binding"/>
    <property type="match status" value="1"/>
</dbReference>
<feature type="domain" description="Carrier" evidence="6">
    <location>
        <begin position="955"/>
        <end position="1029"/>
    </location>
</feature>
<dbReference type="Gene3D" id="3.40.50.980">
    <property type="match status" value="2"/>
</dbReference>
<dbReference type="InterPro" id="IPR020806">
    <property type="entry name" value="PKS_PP-bd"/>
</dbReference>
<dbReference type="SUPFAM" id="SSF47336">
    <property type="entry name" value="ACP-like"/>
    <property type="match status" value="1"/>
</dbReference>
<evidence type="ECO:0000256" key="4">
    <source>
        <dbReference type="ARBA" id="ARBA00022598"/>
    </source>
</evidence>
<dbReference type="FunFam" id="1.10.1200.10:FF:000005">
    <property type="entry name" value="Nonribosomal peptide synthetase 1"/>
    <property type="match status" value="1"/>
</dbReference>
<dbReference type="FunFam" id="3.30.559.10:FF:000016">
    <property type="entry name" value="Nonribosomal peptide synthase Pes1"/>
    <property type="match status" value="1"/>
</dbReference>
<dbReference type="SUPFAM" id="SSF52777">
    <property type="entry name" value="CoA-dependent acyltransferases"/>
    <property type="match status" value="4"/>
</dbReference>
<dbReference type="CDD" id="cd05930">
    <property type="entry name" value="A_NRPS"/>
    <property type="match status" value="1"/>
</dbReference>
<keyword evidence="2" id="KW-0596">Phosphopantetheine</keyword>
<evidence type="ECO:0000256" key="2">
    <source>
        <dbReference type="ARBA" id="ARBA00022450"/>
    </source>
</evidence>
<dbReference type="InterPro" id="IPR000873">
    <property type="entry name" value="AMP-dep_synth/lig_dom"/>
</dbReference>
<dbReference type="GO" id="GO:0031177">
    <property type="term" value="F:phosphopantetheine binding"/>
    <property type="evidence" value="ECO:0007669"/>
    <property type="project" value="InterPro"/>
</dbReference>
<dbReference type="FunFam" id="2.30.38.10:FF:000001">
    <property type="entry name" value="Non-ribosomal peptide synthetase PvdI"/>
    <property type="match status" value="1"/>
</dbReference>
<comment type="caution">
    <text evidence="7">The sequence shown here is derived from an EMBL/GenBank/DDBJ whole genome shotgun (WGS) entry which is preliminary data.</text>
</comment>
<dbReference type="EMBL" id="WVIE01000017">
    <property type="protein sequence ID" value="NDJ18574.1"/>
    <property type="molecule type" value="Genomic_DNA"/>
</dbReference>
<dbReference type="InterPro" id="IPR006162">
    <property type="entry name" value="Ppantetheine_attach_site"/>
</dbReference>
<dbReference type="PANTHER" id="PTHR45398">
    <property type="match status" value="1"/>
</dbReference>
<dbReference type="PROSITE" id="PS00012">
    <property type="entry name" value="PHOSPHOPANTETHEINE"/>
    <property type="match status" value="1"/>
</dbReference>
<protein>
    <submittedName>
        <fullName evidence="7">Amino acid adenylation domain-containing protein</fullName>
    </submittedName>
</protein>
<evidence type="ECO:0000259" key="6">
    <source>
        <dbReference type="PROSITE" id="PS50075"/>
    </source>
</evidence>
<keyword evidence="5" id="KW-0045">Antibiotic biosynthesis</keyword>
<evidence type="ECO:0000256" key="3">
    <source>
        <dbReference type="ARBA" id="ARBA00022553"/>
    </source>
</evidence>
<dbReference type="InterPro" id="IPR025110">
    <property type="entry name" value="AMP-bd_C"/>
</dbReference>
<dbReference type="InterPro" id="IPR001242">
    <property type="entry name" value="Condensation_dom"/>
</dbReference>
<dbReference type="Pfam" id="PF00668">
    <property type="entry name" value="Condensation"/>
    <property type="match status" value="2"/>
</dbReference>
<name>A0A8J8CJE2_9CYAN</name>
<dbReference type="CDD" id="cd19534">
    <property type="entry name" value="E_NRPS"/>
    <property type="match status" value="1"/>
</dbReference>
<dbReference type="NCBIfam" id="TIGR01720">
    <property type="entry name" value="NRPS-para261"/>
    <property type="match status" value="1"/>
</dbReference>
<dbReference type="PROSITE" id="PS00455">
    <property type="entry name" value="AMP_BINDING"/>
    <property type="match status" value="1"/>
</dbReference>
<dbReference type="PROSITE" id="PS50075">
    <property type="entry name" value="CARRIER"/>
    <property type="match status" value="1"/>
</dbReference>
<dbReference type="Gene3D" id="3.30.559.30">
    <property type="entry name" value="Nonribosomal peptide synthetase, condensation domain"/>
    <property type="match status" value="2"/>
</dbReference>
<dbReference type="InterPro" id="IPR010060">
    <property type="entry name" value="NRPS_synth"/>
</dbReference>
<dbReference type="SMART" id="SM00823">
    <property type="entry name" value="PKS_PP"/>
    <property type="match status" value="1"/>
</dbReference>
<organism evidence="7 8">
    <name type="scientific">Myxacorys almedinensis A</name>
    <dbReference type="NCBI Taxonomy" id="2690445"/>
    <lineage>
        <taxon>Bacteria</taxon>
        <taxon>Bacillati</taxon>
        <taxon>Cyanobacteriota</taxon>
        <taxon>Cyanophyceae</taxon>
        <taxon>Leptolyngbyales</taxon>
        <taxon>Leptolyngbyaceae</taxon>
        <taxon>Myxacorys</taxon>
        <taxon>Myxacorys almedinensis</taxon>
    </lineage>
</organism>
<dbReference type="GO" id="GO:0016874">
    <property type="term" value="F:ligase activity"/>
    <property type="evidence" value="ECO:0007669"/>
    <property type="project" value="UniProtKB-KW"/>
</dbReference>
<evidence type="ECO:0000256" key="5">
    <source>
        <dbReference type="ARBA" id="ARBA00023194"/>
    </source>
</evidence>
<keyword evidence="8" id="KW-1185">Reference proteome</keyword>
<dbReference type="InterPro" id="IPR036736">
    <property type="entry name" value="ACP-like_sf"/>
</dbReference>
<dbReference type="Gene3D" id="2.30.38.10">
    <property type="entry name" value="Luciferase, Domain 3"/>
    <property type="match status" value="1"/>
</dbReference>
<comment type="cofactor">
    <cofactor evidence="1">
        <name>pantetheine 4'-phosphate</name>
        <dbReference type="ChEBI" id="CHEBI:47942"/>
    </cofactor>
</comment>
<dbReference type="GO" id="GO:0008610">
    <property type="term" value="P:lipid biosynthetic process"/>
    <property type="evidence" value="ECO:0007669"/>
    <property type="project" value="UniProtKB-ARBA"/>
</dbReference>
<evidence type="ECO:0000313" key="8">
    <source>
        <dbReference type="Proteomes" id="UP000646053"/>
    </source>
</evidence>
<sequence>MQLPTIEGYRLSPQQKHLWSLQQSHPDVPTIAQGVLLCQGALQVETLKTAIEKVIQRHEILRTTFQCLPEMILPLQVIQEKTNLSISVAEPLSDYDLSQLELWIQSYLQENSQASFEQSASLRVAIVPLAPQQHLLILSLPSLCADATTLQFLASEISRTYAGNFDHEPDEPMQYADLAEWQNDLLEAEATNCGKTYWQQQFMDLSGWKLPFERQGLQAAPFQPRCFTAHLDAETISQLAQNYNGSIAAVLLTCWQVLLWRMTSRSDITIGVTNAGRKYEDLQYALGLLDKCLPLQSHLEENDLLSQRVQQTAQIMQEAHQWQEYFTGLPLVTLPVGFEFAEWSVASMPDLTFSIYQQAVYLNRFKIKLSCIRQSGQLRAEFHYDANLFAADAIAQIANYFQTLLTSIINQPDAKIADLNFLGDRDRQRLLVDFNQTTISHCNHSTIHQWFEQQVEQSPDRVAVVFEDQSLTYAELNARANQLAHFLRTQGIEPEQVVALYVDRSPEMLIGLLGILKAGGAYLPLDPGLPTTAVDQRLQQVQATILLTQQQLAKDLTLTAQVICLDTDWSTIAQQATTNLTNWTTPENLVYVLFTSGSTGKPKGVAVEHRQLLNYVNGILTSLTIPEGASFATVSTLAADLGNTTLFACLCTGGCLHLISQERSLDPNALAEYGRRHAIDYLKIVPSHLKVLLDAADCRAILPRRQLILGGETLHWHLVEQIRQHAPTCQILNHYGPTETTVGVLTYEVQERLSAADSETVPLGYPLPNTQVYLLDTDLQPVPLGFPGEIYIGGASVTRGYHAQPELTAAAFVPHPFSSNPDARLYKTGDHARYRLDGTIEFLGRADQQVKIRGFRIELGEIEAALKQHPEVREAIVLATEAEHPQLLAYVVPEQAADAIDNLRQFLQAKLPEVMVPFAIIPLKTLPLLPNGKLDRRTLLTMELPQSDTDGAFVPPRTSVEATIAQIWETVLRLPQVGIYDNFFELGGDSILCIQVIAKASQAGLRFTPKQLFEHPTIVSLAAVVNTAPVVAAEQGIVTGIVPLTPIQHWFFEQDLPEPHHWNQSILLQVQQPLNPVLLRQALSHLLQHHDALRLRFHRDTTGWQQINTDVDAIVPFTQLDLSTLATPEQSETITAVATDLQTSLNLADGPLMRVVLFNLGNHQPDRLLLILHHLVVDGVSWRILLEDLQTAYQQLAQSQAVQLPAKTTSFKEWSARLQNYADSEALQQELTYWQQESGAATLPMDNLTGANTVALTQTVSVALTQTETDALLQEVPATYQTQINDVLLTALVQAFFQWTQIPSLYLDLEGHGRESLFEDVEVSRTIGWFTTIFPVQLQLDDPQHSEKCLKSIKEQLRQIPRQGIGYGILRYLNQDEATAGLRDRSPACVKFNYLGQVDAIAAATSLFAPALESTGLGRSPQGNRRYLLDITAIVSEGQLHLRWDYSAGIYQRPRIEQLAQHYLTALRSLIVHCQSSEVGGYTPSDFPDAQLDQEDLDLLIAQLS</sequence>